<reference evidence="9 10" key="1">
    <citation type="submission" date="2019-10" db="EMBL/GenBank/DDBJ databases">
        <title>New genus of Silvanigrellaceae.</title>
        <authorList>
            <person name="Pitt A."/>
            <person name="Hahn M.W."/>
        </authorList>
    </citation>
    <scope>NUCLEOTIDE SEQUENCE [LARGE SCALE GENOMIC DNA]</scope>
    <source>
        <strain evidence="9 10">33A1-SZDP</strain>
    </source>
</reference>
<accession>A0A833N5L3</accession>
<evidence type="ECO:0000256" key="3">
    <source>
        <dbReference type="ARBA" id="ARBA00023134"/>
    </source>
</evidence>
<dbReference type="EMBL" id="WFLN01000006">
    <property type="protein sequence ID" value="KAB8030877.1"/>
    <property type="molecule type" value="Genomic_DNA"/>
</dbReference>
<dbReference type="GO" id="GO:0043093">
    <property type="term" value="P:FtsZ-dependent cytokinesis"/>
    <property type="evidence" value="ECO:0007669"/>
    <property type="project" value="UniProtKB-UniRule"/>
</dbReference>
<comment type="subcellular location">
    <subcellularLocation>
        <location evidence="4">Cytoplasm</location>
    </subcellularLocation>
    <text evidence="4">Assembles at midcell at the inner surface of the cytoplasmic membrane.</text>
</comment>
<evidence type="ECO:0000256" key="1">
    <source>
        <dbReference type="ARBA" id="ARBA00009690"/>
    </source>
</evidence>
<feature type="compositionally biased region" description="Polar residues" evidence="6">
    <location>
        <begin position="498"/>
        <end position="513"/>
    </location>
</feature>
<evidence type="ECO:0000256" key="5">
    <source>
        <dbReference type="NCBIfam" id="TIGR00065"/>
    </source>
</evidence>
<dbReference type="AlphaFoldDB" id="A0A833N5L3"/>
<feature type="compositionally biased region" description="Polar residues" evidence="6">
    <location>
        <begin position="363"/>
        <end position="377"/>
    </location>
</feature>
<comment type="caution">
    <text evidence="9">The sequence shown here is derived from an EMBL/GenBank/DDBJ whole genome shotgun (WGS) entry which is preliminary data.</text>
</comment>
<evidence type="ECO:0000256" key="6">
    <source>
        <dbReference type="SAM" id="MobiDB-lite"/>
    </source>
</evidence>
<protein>
    <recommendedName>
        <fullName evidence="4 5">Cell division protein FtsZ</fullName>
    </recommendedName>
</protein>
<dbReference type="PANTHER" id="PTHR30314:SF3">
    <property type="entry name" value="MITOCHONDRIAL DIVISION PROTEIN FSZA"/>
    <property type="match status" value="1"/>
</dbReference>
<dbReference type="InterPro" id="IPR036525">
    <property type="entry name" value="Tubulin/FtsZ_GTPase_sf"/>
</dbReference>
<dbReference type="Pfam" id="PF00091">
    <property type="entry name" value="Tubulin"/>
    <property type="match status" value="1"/>
</dbReference>
<feature type="binding site" evidence="4">
    <location>
        <begin position="24"/>
        <end position="28"/>
    </location>
    <ligand>
        <name>GTP</name>
        <dbReference type="ChEBI" id="CHEBI:37565"/>
    </ligand>
</feature>
<feature type="binding site" evidence="4">
    <location>
        <begin position="111"/>
        <end position="113"/>
    </location>
    <ligand>
        <name>GTP</name>
        <dbReference type="ChEBI" id="CHEBI:37565"/>
    </ligand>
</feature>
<dbReference type="InterPro" id="IPR000158">
    <property type="entry name" value="Cell_div_FtsZ"/>
</dbReference>
<dbReference type="HAMAP" id="MF_00909">
    <property type="entry name" value="FtsZ"/>
    <property type="match status" value="1"/>
</dbReference>
<organism evidence="9 10">
    <name type="scientific">Fluviispira multicolorata</name>
    <dbReference type="NCBI Taxonomy" id="2654512"/>
    <lineage>
        <taxon>Bacteria</taxon>
        <taxon>Pseudomonadati</taxon>
        <taxon>Bdellovibrionota</taxon>
        <taxon>Oligoflexia</taxon>
        <taxon>Silvanigrellales</taxon>
        <taxon>Silvanigrellaceae</taxon>
        <taxon>Fluviispira</taxon>
    </lineage>
</organism>
<dbReference type="InterPro" id="IPR008280">
    <property type="entry name" value="Tub_FtsZ_C"/>
</dbReference>
<keyword evidence="4" id="KW-0963">Cytoplasm</keyword>
<proteinExistence type="inferred from homology"/>
<gene>
    <name evidence="4 9" type="primary">ftsZ</name>
    <name evidence="9" type="ORF">GCL57_07840</name>
</gene>
<sequence length="594" mass="64301">MNEKSDKGNKYSSNAIIKVIGVGGGGGNALNTMIESGLSGVEFIAANTDVQALQSNLAPIKIQLGRELTKGLGAGANPETGRNAALEDKAILQEVLSGADMVFVTGGMGGGTGTGAAPIIAQVARELGALTVGVVTKPFTFEGKRRKQQSEHGIQSLRQSVDTLITIPNQRLLSIASPEMSMLDGFKLADEVLLNAVKGISDIINIPGRVNVDFADVKTIMSEMGMALMGIGDATGPNRAAEAARLAINSPLLEDIDIEGATGILINITGTSTMTLHEISEASTLIQEAAHEDANIIFGAVIDENMEDRIRVTVIATGFDQARVAFPESAHGFANIPQQNQFMQTNVNSQPQQAIPQQPFAGMNSQRPQNNFTQNIPAVNPYDVRNQAQNIQQQPISQNQFNQNSQPPNHFPRPQYGREPQSGFGGNSGLNAQSQHMNRQSPELNNNHNNINSGFRNIPQPEIRNTTQQQHHQPAAKNQETQTNLNWNTPKPVHSNENHQNNSQAQNSVSKNENATELEDLTKWTFDMANQQQNANRDSKVVGATSNKSEELLQEDAAESALKLAKELSDIEIDDSDFETPAFMRRKDDSHRNA</sequence>
<comment type="subunit">
    <text evidence="4">Homodimer. Polymerizes to form a dynamic ring structure in a strictly GTP-dependent manner. Interacts directly with several other division proteins.</text>
</comment>
<feature type="binding site" evidence="4">
    <location>
        <position position="190"/>
    </location>
    <ligand>
        <name>GTP</name>
        <dbReference type="ChEBI" id="CHEBI:37565"/>
    </ligand>
</feature>
<dbReference type="GO" id="GO:0005525">
    <property type="term" value="F:GTP binding"/>
    <property type="evidence" value="ECO:0007669"/>
    <property type="project" value="UniProtKB-UniRule"/>
</dbReference>
<feature type="compositionally biased region" description="Polar residues" evidence="6">
    <location>
        <begin position="429"/>
        <end position="455"/>
    </location>
</feature>
<keyword evidence="4 9" id="KW-0132">Cell division</keyword>
<dbReference type="PANTHER" id="PTHR30314">
    <property type="entry name" value="CELL DIVISION PROTEIN FTSZ-RELATED"/>
    <property type="match status" value="1"/>
</dbReference>
<dbReference type="InterPro" id="IPR037103">
    <property type="entry name" value="Tubulin/FtsZ-like_C"/>
</dbReference>
<keyword evidence="10" id="KW-1185">Reference proteome</keyword>
<dbReference type="GO" id="GO:0000917">
    <property type="term" value="P:division septum assembly"/>
    <property type="evidence" value="ECO:0007669"/>
    <property type="project" value="UniProtKB-KW"/>
</dbReference>
<dbReference type="CDD" id="cd02201">
    <property type="entry name" value="FtsZ_type1"/>
    <property type="match status" value="1"/>
</dbReference>
<dbReference type="NCBIfam" id="TIGR00065">
    <property type="entry name" value="ftsZ"/>
    <property type="match status" value="1"/>
</dbReference>
<dbReference type="InterPro" id="IPR018316">
    <property type="entry name" value="Tubulin/FtsZ_2-layer-sand-dom"/>
</dbReference>
<evidence type="ECO:0000259" key="7">
    <source>
        <dbReference type="SMART" id="SM00864"/>
    </source>
</evidence>
<dbReference type="GO" id="GO:0051258">
    <property type="term" value="P:protein polymerization"/>
    <property type="evidence" value="ECO:0007669"/>
    <property type="project" value="UniProtKB-UniRule"/>
</dbReference>
<evidence type="ECO:0000313" key="10">
    <source>
        <dbReference type="Proteomes" id="UP000442694"/>
    </source>
</evidence>
<feature type="domain" description="Tubulin/FtsZ 2-layer sandwich" evidence="8">
    <location>
        <begin position="210"/>
        <end position="328"/>
    </location>
</feature>
<dbReference type="InterPro" id="IPR020805">
    <property type="entry name" value="Cell_div_FtsZ_CS"/>
</dbReference>
<feature type="region of interest" description="Disordered" evidence="6">
    <location>
        <begin position="358"/>
        <end position="377"/>
    </location>
</feature>
<dbReference type="PROSITE" id="PS01134">
    <property type="entry name" value="FTSZ_1"/>
    <property type="match status" value="1"/>
</dbReference>
<dbReference type="Gene3D" id="3.30.1330.20">
    <property type="entry name" value="Tubulin/FtsZ, C-terminal domain"/>
    <property type="match status" value="1"/>
</dbReference>
<dbReference type="GO" id="GO:0003924">
    <property type="term" value="F:GTPase activity"/>
    <property type="evidence" value="ECO:0007669"/>
    <property type="project" value="UniProtKB-UniRule"/>
</dbReference>
<dbReference type="RefSeq" id="WP_152212804.1">
    <property type="nucleotide sequence ID" value="NZ_WFLN01000006.1"/>
</dbReference>
<dbReference type="InterPro" id="IPR045061">
    <property type="entry name" value="FtsZ/CetZ"/>
</dbReference>
<keyword evidence="3 4" id="KW-0342">GTP-binding</keyword>
<dbReference type="SUPFAM" id="SSF55307">
    <property type="entry name" value="Tubulin C-terminal domain-like"/>
    <property type="match status" value="1"/>
</dbReference>
<dbReference type="SUPFAM" id="SSF52490">
    <property type="entry name" value="Tubulin nucleotide-binding domain-like"/>
    <property type="match status" value="1"/>
</dbReference>
<dbReference type="PRINTS" id="PR00423">
    <property type="entry name" value="CELLDVISFTSZ"/>
</dbReference>
<dbReference type="SMART" id="SM00865">
    <property type="entry name" value="Tubulin_C"/>
    <property type="match status" value="1"/>
</dbReference>
<evidence type="ECO:0000259" key="8">
    <source>
        <dbReference type="SMART" id="SM00865"/>
    </source>
</evidence>
<dbReference type="GO" id="GO:0005737">
    <property type="term" value="C:cytoplasm"/>
    <property type="evidence" value="ECO:0007669"/>
    <property type="project" value="UniProtKB-SubCell"/>
</dbReference>
<dbReference type="InterPro" id="IPR003008">
    <property type="entry name" value="Tubulin_FtsZ_GTPase"/>
</dbReference>
<dbReference type="SMART" id="SM00864">
    <property type="entry name" value="Tubulin"/>
    <property type="match status" value="1"/>
</dbReference>
<feature type="compositionally biased region" description="Polar residues" evidence="6">
    <location>
        <begin position="463"/>
        <end position="489"/>
    </location>
</feature>
<dbReference type="Proteomes" id="UP000442694">
    <property type="component" value="Unassembled WGS sequence"/>
</dbReference>
<dbReference type="Pfam" id="PF12327">
    <property type="entry name" value="FtsZ_C"/>
    <property type="match status" value="1"/>
</dbReference>
<keyword evidence="4" id="KW-0131">Cell cycle</keyword>
<comment type="similarity">
    <text evidence="1 4">Belongs to the FtsZ family.</text>
</comment>
<feature type="domain" description="Tubulin/FtsZ GTPase" evidence="7">
    <location>
        <begin position="16"/>
        <end position="208"/>
    </location>
</feature>
<dbReference type="FunFam" id="3.40.50.1440:FF:000001">
    <property type="entry name" value="Cell division protein FtsZ"/>
    <property type="match status" value="1"/>
</dbReference>
<evidence type="ECO:0000256" key="4">
    <source>
        <dbReference type="HAMAP-Rule" id="MF_00909"/>
    </source>
</evidence>
<comment type="function">
    <text evidence="4">Essential cell division protein that forms a contractile ring structure (Z ring) at the future cell division site. The regulation of the ring assembly controls the timing and the location of cell division. One of the functions of the FtsZ ring is to recruit other cell division proteins to the septum to produce a new cell wall between the dividing cells. Binds GTP and shows GTPase activity.</text>
</comment>
<keyword evidence="4" id="KW-0717">Septation</keyword>
<evidence type="ECO:0000256" key="2">
    <source>
        <dbReference type="ARBA" id="ARBA00022741"/>
    </source>
</evidence>
<dbReference type="Gene3D" id="3.40.50.1440">
    <property type="entry name" value="Tubulin/FtsZ, GTPase domain"/>
    <property type="match status" value="1"/>
</dbReference>
<dbReference type="InterPro" id="IPR024757">
    <property type="entry name" value="FtsZ_C"/>
</dbReference>
<feature type="binding site" evidence="4">
    <location>
        <position position="142"/>
    </location>
    <ligand>
        <name>GTP</name>
        <dbReference type="ChEBI" id="CHEBI:37565"/>
    </ligand>
</feature>
<feature type="compositionally biased region" description="Low complexity" evidence="6">
    <location>
        <begin position="399"/>
        <end position="408"/>
    </location>
</feature>
<name>A0A833N5L3_9BACT</name>
<keyword evidence="2 4" id="KW-0547">Nucleotide-binding</keyword>
<feature type="region of interest" description="Disordered" evidence="6">
    <location>
        <begin position="399"/>
        <end position="513"/>
    </location>
</feature>
<dbReference type="GO" id="GO:0032153">
    <property type="term" value="C:cell division site"/>
    <property type="evidence" value="ECO:0007669"/>
    <property type="project" value="UniProtKB-UniRule"/>
</dbReference>
<evidence type="ECO:0000313" key="9">
    <source>
        <dbReference type="EMBL" id="KAB8030877.1"/>
    </source>
</evidence>
<feature type="binding site" evidence="4">
    <location>
        <position position="146"/>
    </location>
    <ligand>
        <name>GTP</name>
        <dbReference type="ChEBI" id="CHEBI:37565"/>
    </ligand>
</feature>